<feature type="compositionally biased region" description="Polar residues" evidence="2">
    <location>
        <begin position="100"/>
        <end position="116"/>
    </location>
</feature>
<evidence type="ECO:0000313" key="4">
    <source>
        <dbReference type="Proteomes" id="UP001412067"/>
    </source>
</evidence>
<feature type="compositionally biased region" description="Low complexity" evidence="2">
    <location>
        <begin position="319"/>
        <end position="340"/>
    </location>
</feature>
<comment type="caution">
    <text evidence="3">The sequence shown here is derived from an EMBL/GenBank/DDBJ whole genome shotgun (WGS) entry which is preliminary data.</text>
</comment>
<dbReference type="PANTHER" id="PTHR31807">
    <property type="entry name" value="AUGMIN FAMILY MEMBER"/>
    <property type="match status" value="1"/>
</dbReference>
<dbReference type="Proteomes" id="UP001412067">
    <property type="component" value="Unassembled WGS sequence"/>
</dbReference>
<feature type="region of interest" description="Disordered" evidence="2">
    <location>
        <begin position="1"/>
        <end position="144"/>
    </location>
</feature>
<keyword evidence="4" id="KW-1185">Reference proteome</keyword>
<feature type="compositionally biased region" description="Polar residues" evidence="2">
    <location>
        <begin position="1"/>
        <end position="35"/>
    </location>
</feature>
<sequence>MVVAASTVSTGRSSISTAPKNHSLSSRQNDASPNPSRRPLIPSERDNAAVARRLPAKEISSRFLSSYTSASSITPSSHSSNTTTSSSSSCSVSSRRFPSPASNHRPSTPPSFSQRTAARRSYSVDRTRPTTPRVDSRGRGGDGVVLEMSNAGRALCTTTRSLSVSFQGEPFFYQTSKAKTPSPVPTRKHPTPERRRASTPTRNFTPCTGEKSLDQHHHCWPAARSGQSNLLTKSLDCSSDKDPILSTAQLLQQSMLSVNGSRRPSSDGADFSISSDTDSLSSGSNPRTPELRFPTRAPASPGLLGMPTRIRQEMNGRLLSLPHHGTPLSSSSSKSSGSLKMPSARRSPTDNLVLPPPRSASSPLRGPVRPSCLSKVAGSPCRGTSIPSRGRGNRTLSNASSSTSFAAVLRSKKGVSQIEEAHMLRVLYNKHLHWRHANARANAALQTQRVSAEVNLIRIHVTGKQPDLGYNSLMSEVQFAGGDVTPECHERRDCGL</sequence>
<protein>
    <submittedName>
        <fullName evidence="3">Uncharacterized protein</fullName>
    </submittedName>
</protein>
<feature type="region of interest" description="Disordered" evidence="2">
    <location>
        <begin position="175"/>
        <end position="206"/>
    </location>
</feature>
<evidence type="ECO:0000313" key="3">
    <source>
        <dbReference type="EMBL" id="KAK8938116.1"/>
    </source>
</evidence>
<proteinExistence type="inferred from homology"/>
<gene>
    <name evidence="3" type="ORF">KSP40_PGU011775</name>
</gene>
<feature type="region of interest" description="Disordered" evidence="2">
    <location>
        <begin position="319"/>
        <end position="402"/>
    </location>
</feature>
<comment type="similarity">
    <text evidence="1">Belongs to the QWRF family.</text>
</comment>
<dbReference type="EMBL" id="JBBWWR010000021">
    <property type="protein sequence ID" value="KAK8938116.1"/>
    <property type="molecule type" value="Genomic_DNA"/>
</dbReference>
<reference evidence="3 4" key="1">
    <citation type="journal article" date="2022" name="Nat. Plants">
        <title>Genomes of leafy and leafless Platanthera orchids illuminate the evolution of mycoheterotrophy.</title>
        <authorList>
            <person name="Li M.H."/>
            <person name="Liu K.W."/>
            <person name="Li Z."/>
            <person name="Lu H.C."/>
            <person name="Ye Q.L."/>
            <person name="Zhang D."/>
            <person name="Wang J.Y."/>
            <person name="Li Y.F."/>
            <person name="Zhong Z.M."/>
            <person name="Liu X."/>
            <person name="Yu X."/>
            <person name="Liu D.K."/>
            <person name="Tu X.D."/>
            <person name="Liu B."/>
            <person name="Hao Y."/>
            <person name="Liao X.Y."/>
            <person name="Jiang Y.T."/>
            <person name="Sun W.H."/>
            <person name="Chen J."/>
            <person name="Chen Y.Q."/>
            <person name="Ai Y."/>
            <person name="Zhai J.W."/>
            <person name="Wu S.S."/>
            <person name="Zhou Z."/>
            <person name="Hsiao Y.Y."/>
            <person name="Wu W.L."/>
            <person name="Chen Y.Y."/>
            <person name="Lin Y.F."/>
            <person name="Hsu J.L."/>
            <person name="Li C.Y."/>
            <person name="Wang Z.W."/>
            <person name="Zhao X."/>
            <person name="Zhong W.Y."/>
            <person name="Ma X.K."/>
            <person name="Ma L."/>
            <person name="Huang J."/>
            <person name="Chen G.Z."/>
            <person name="Huang M.Z."/>
            <person name="Huang L."/>
            <person name="Peng D.H."/>
            <person name="Luo Y.B."/>
            <person name="Zou S.Q."/>
            <person name="Chen S.P."/>
            <person name="Lan S."/>
            <person name="Tsai W.C."/>
            <person name="Van de Peer Y."/>
            <person name="Liu Z.J."/>
        </authorList>
    </citation>
    <scope>NUCLEOTIDE SEQUENCE [LARGE SCALE GENOMIC DNA]</scope>
    <source>
        <strain evidence="3">Lor288</strain>
    </source>
</reference>
<name>A0ABR2LDH4_9ASPA</name>
<feature type="compositionally biased region" description="Basic and acidic residues" evidence="2">
    <location>
        <begin position="122"/>
        <end position="140"/>
    </location>
</feature>
<dbReference type="Pfam" id="PF04484">
    <property type="entry name" value="QWRF"/>
    <property type="match status" value="1"/>
</dbReference>
<organism evidence="3 4">
    <name type="scientific">Platanthera guangdongensis</name>
    <dbReference type="NCBI Taxonomy" id="2320717"/>
    <lineage>
        <taxon>Eukaryota</taxon>
        <taxon>Viridiplantae</taxon>
        <taxon>Streptophyta</taxon>
        <taxon>Embryophyta</taxon>
        <taxon>Tracheophyta</taxon>
        <taxon>Spermatophyta</taxon>
        <taxon>Magnoliopsida</taxon>
        <taxon>Liliopsida</taxon>
        <taxon>Asparagales</taxon>
        <taxon>Orchidaceae</taxon>
        <taxon>Orchidoideae</taxon>
        <taxon>Orchideae</taxon>
        <taxon>Orchidinae</taxon>
        <taxon>Platanthera</taxon>
    </lineage>
</organism>
<feature type="region of interest" description="Disordered" evidence="2">
    <location>
        <begin position="256"/>
        <end position="306"/>
    </location>
</feature>
<dbReference type="InterPro" id="IPR007573">
    <property type="entry name" value="QWRF"/>
</dbReference>
<feature type="compositionally biased region" description="Low complexity" evidence="2">
    <location>
        <begin position="65"/>
        <end position="94"/>
    </location>
</feature>
<evidence type="ECO:0000256" key="1">
    <source>
        <dbReference type="ARBA" id="ARBA00010016"/>
    </source>
</evidence>
<accession>A0ABR2LDH4</accession>
<evidence type="ECO:0000256" key="2">
    <source>
        <dbReference type="SAM" id="MobiDB-lite"/>
    </source>
</evidence>
<dbReference type="PANTHER" id="PTHR31807:SF2">
    <property type="entry name" value="PROTEIN SNOWY COTYLEDON 3"/>
    <property type="match status" value="1"/>
</dbReference>
<feature type="compositionally biased region" description="Low complexity" evidence="2">
    <location>
        <begin position="270"/>
        <end position="284"/>
    </location>
</feature>